<feature type="compositionally biased region" description="Acidic residues" evidence="1">
    <location>
        <begin position="245"/>
        <end position="256"/>
    </location>
</feature>
<keyword evidence="2" id="KW-0732">Signal</keyword>
<evidence type="ECO:0000256" key="2">
    <source>
        <dbReference type="SAM" id="SignalP"/>
    </source>
</evidence>
<gene>
    <name evidence="3" type="ORF">B0T19DRAFT_421601</name>
</gene>
<proteinExistence type="predicted"/>
<organism evidence="3 4">
    <name type="scientific">Cercophora scortea</name>
    <dbReference type="NCBI Taxonomy" id="314031"/>
    <lineage>
        <taxon>Eukaryota</taxon>
        <taxon>Fungi</taxon>
        <taxon>Dikarya</taxon>
        <taxon>Ascomycota</taxon>
        <taxon>Pezizomycotina</taxon>
        <taxon>Sordariomycetes</taxon>
        <taxon>Sordariomycetidae</taxon>
        <taxon>Sordariales</taxon>
        <taxon>Lasiosphaeriaceae</taxon>
        <taxon>Cercophora</taxon>
    </lineage>
</organism>
<feature type="region of interest" description="Disordered" evidence="1">
    <location>
        <begin position="114"/>
        <end position="149"/>
    </location>
</feature>
<keyword evidence="4" id="KW-1185">Reference proteome</keyword>
<feature type="compositionally biased region" description="Acidic residues" evidence="1">
    <location>
        <begin position="124"/>
        <end position="133"/>
    </location>
</feature>
<feature type="signal peptide" evidence="2">
    <location>
        <begin position="1"/>
        <end position="18"/>
    </location>
</feature>
<accession>A0AAE0ILU2</accession>
<evidence type="ECO:0000313" key="4">
    <source>
        <dbReference type="Proteomes" id="UP001286456"/>
    </source>
</evidence>
<name>A0AAE0ILU2_9PEZI</name>
<evidence type="ECO:0000256" key="1">
    <source>
        <dbReference type="SAM" id="MobiDB-lite"/>
    </source>
</evidence>
<evidence type="ECO:0000313" key="3">
    <source>
        <dbReference type="EMBL" id="KAK3327389.1"/>
    </source>
</evidence>
<reference evidence="3" key="1">
    <citation type="journal article" date="2023" name="Mol. Phylogenet. Evol.">
        <title>Genome-scale phylogeny and comparative genomics of the fungal order Sordariales.</title>
        <authorList>
            <person name="Hensen N."/>
            <person name="Bonometti L."/>
            <person name="Westerberg I."/>
            <person name="Brannstrom I.O."/>
            <person name="Guillou S."/>
            <person name="Cros-Aarteil S."/>
            <person name="Calhoun S."/>
            <person name="Haridas S."/>
            <person name="Kuo A."/>
            <person name="Mondo S."/>
            <person name="Pangilinan J."/>
            <person name="Riley R."/>
            <person name="LaButti K."/>
            <person name="Andreopoulos B."/>
            <person name="Lipzen A."/>
            <person name="Chen C."/>
            <person name="Yan M."/>
            <person name="Daum C."/>
            <person name="Ng V."/>
            <person name="Clum A."/>
            <person name="Steindorff A."/>
            <person name="Ohm R.A."/>
            <person name="Martin F."/>
            <person name="Silar P."/>
            <person name="Natvig D.O."/>
            <person name="Lalanne C."/>
            <person name="Gautier V."/>
            <person name="Ament-Velasquez S.L."/>
            <person name="Kruys A."/>
            <person name="Hutchinson M.I."/>
            <person name="Powell A.J."/>
            <person name="Barry K."/>
            <person name="Miller A.N."/>
            <person name="Grigoriev I.V."/>
            <person name="Debuchy R."/>
            <person name="Gladieux P."/>
            <person name="Hiltunen Thoren M."/>
            <person name="Johannesson H."/>
        </authorList>
    </citation>
    <scope>NUCLEOTIDE SEQUENCE</scope>
    <source>
        <strain evidence="3">SMH4131-1</strain>
    </source>
</reference>
<dbReference type="EMBL" id="JAUEPO010000003">
    <property type="protein sequence ID" value="KAK3327389.1"/>
    <property type="molecule type" value="Genomic_DNA"/>
</dbReference>
<feature type="chain" id="PRO_5042295291" evidence="2">
    <location>
        <begin position="19"/>
        <end position="286"/>
    </location>
</feature>
<feature type="region of interest" description="Disordered" evidence="1">
    <location>
        <begin position="237"/>
        <end position="286"/>
    </location>
</feature>
<comment type="caution">
    <text evidence="3">The sequence shown here is derived from an EMBL/GenBank/DDBJ whole genome shotgun (WGS) entry which is preliminary data.</text>
</comment>
<reference evidence="3" key="2">
    <citation type="submission" date="2023-06" db="EMBL/GenBank/DDBJ databases">
        <authorList>
            <consortium name="Lawrence Berkeley National Laboratory"/>
            <person name="Haridas S."/>
            <person name="Hensen N."/>
            <person name="Bonometti L."/>
            <person name="Westerberg I."/>
            <person name="Brannstrom I.O."/>
            <person name="Guillou S."/>
            <person name="Cros-Aarteil S."/>
            <person name="Calhoun S."/>
            <person name="Kuo A."/>
            <person name="Mondo S."/>
            <person name="Pangilinan J."/>
            <person name="Riley R."/>
            <person name="Labutti K."/>
            <person name="Andreopoulos B."/>
            <person name="Lipzen A."/>
            <person name="Chen C."/>
            <person name="Yanf M."/>
            <person name="Daum C."/>
            <person name="Ng V."/>
            <person name="Clum A."/>
            <person name="Steindorff A."/>
            <person name="Ohm R."/>
            <person name="Martin F."/>
            <person name="Silar P."/>
            <person name="Natvig D."/>
            <person name="Lalanne C."/>
            <person name="Gautier V."/>
            <person name="Ament-Velasquez S.L."/>
            <person name="Kruys A."/>
            <person name="Hutchinson M.I."/>
            <person name="Powell A.J."/>
            <person name="Barry K."/>
            <person name="Miller A.N."/>
            <person name="Grigoriev I.V."/>
            <person name="Debuchy R."/>
            <person name="Gladieux P."/>
            <person name="Thoren M.H."/>
            <person name="Johannesson H."/>
        </authorList>
    </citation>
    <scope>NUCLEOTIDE SEQUENCE</scope>
    <source>
        <strain evidence="3">SMH4131-1</strain>
    </source>
</reference>
<dbReference type="AlphaFoldDB" id="A0AAE0ILU2"/>
<sequence>MGTRHLICIFWRGKWVLAQYGQFDGYPEYQGVRIFRFLSVARNIERLKAGLENHVYEPSEEELDAIYAEIDAWNESNQTQAFVPGHEGTDALYPSLSRKTSAKILGIIARAAPGEAGGDSSGLGDEDDDDDDNDINHGPESSTGAPAGGKKKIPLRLELDFANNGLYCEWVYVIDLDSEVLEVFGGSEAKHAHHRFKDIGGEDASVPAFISAFPFSDIFLMTDGDDFVGRVAKALKEQRHARGETDDDDDDWDETQEAAPSGDMDVDEQHEGQTVEAAGHQDANMA</sequence>
<dbReference type="Proteomes" id="UP001286456">
    <property type="component" value="Unassembled WGS sequence"/>
</dbReference>
<protein>
    <submittedName>
        <fullName evidence="3">Uncharacterized protein</fullName>
    </submittedName>
</protein>